<dbReference type="GO" id="GO:0003712">
    <property type="term" value="F:transcription coregulator activity"/>
    <property type="evidence" value="ECO:0007669"/>
    <property type="project" value="InterPro"/>
</dbReference>
<evidence type="ECO:0000256" key="7">
    <source>
        <dbReference type="ARBA" id="ARBA00023242"/>
    </source>
</evidence>
<organism evidence="11 12">
    <name type="scientific">Maudiozyma barnettii</name>
    <dbReference type="NCBI Taxonomy" id="61262"/>
    <lineage>
        <taxon>Eukaryota</taxon>
        <taxon>Fungi</taxon>
        <taxon>Dikarya</taxon>
        <taxon>Ascomycota</taxon>
        <taxon>Saccharomycotina</taxon>
        <taxon>Saccharomycetes</taxon>
        <taxon>Saccharomycetales</taxon>
        <taxon>Saccharomycetaceae</taxon>
        <taxon>Maudiozyma</taxon>
    </lineage>
</organism>
<dbReference type="GO" id="GO:0070847">
    <property type="term" value="C:core mediator complex"/>
    <property type="evidence" value="ECO:0007669"/>
    <property type="project" value="TreeGrafter"/>
</dbReference>
<evidence type="ECO:0000256" key="3">
    <source>
        <dbReference type="ARBA" id="ARBA00019615"/>
    </source>
</evidence>
<evidence type="ECO:0000256" key="1">
    <source>
        <dbReference type="ARBA" id="ARBA00004123"/>
    </source>
</evidence>
<sequence>METTPSYYYYVDPEVNYTPQQPTPLDDLISVYGLSDLANQVARTNKDGSKAVKLRKSYKNQIGDLSAKFSTIPSRENGKGGEIANILFQNNQDMLAQVTRTPEMSDQDYHNAMMNRDASLFNAPNMDWNLCQDVLSQFGRSYPSEFQDQQGFQVDDLAFDLDGTGKISKKRKNKSSGSSIATPNSDVPDDLKRRRLE</sequence>
<feature type="region of interest" description="Disordered" evidence="10">
    <location>
        <begin position="165"/>
        <end position="197"/>
    </location>
</feature>
<comment type="subunit">
    <text evidence="9">Component of the Mediator complex.</text>
</comment>
<reference evidence="11 12" key="1">
    <citation type="submission" date="2020-05" db="EMBL/GenBank/DDBJ databases">
        <authorList>
            <person name="Casaregola S."/>
            <person name="Devillers H."/>
            <person name="Grondin C."/>
        </authorList>
    </citation>
    <scope>NUCLEOTIDE SEQUENCE [LARGE SCALE GENOMIC DNA]</scope>
    <source>
        <strain evidence="11 12">CLIB 1767</strain>
    </source>
</reference>
<dbReference type="EMBL" id="CAEFZW010000007">
    <property type="protein sequence ID" value="CAB4255904.1"/>
    <property type="molecule type" value="Genomic_DNA"/>
</dbReference>
<dbReference type="GO" id="GO:0016592">
    <property type="term" value="C:mediator complex"/>
    <property type="evidence" value="ECO:0007669"/>
    <property type="project" value="InterPro"/>
</dbReference>
<dbReference type="PANTHER" id="PTHR28270:SF1">
    <property type="entry name" value="MEDIATOR OF RNA POLYMERASE II TRANSCRIPTION SUBUNIT 19"/>
    <property type="match status" value="1"/>
</dbReference>
<comment type="caution">
    <text evidence="11">The sequence shown here is derived from an EMBL/GenBank/DDBJ whole genome shotgun (WGS) entry which is preliminary data.</text>
</comment>
<evidence type="ECO:0000256" key="8">
    <source>
        <dbReference type="ARBA" id="ARBA00032018"/>
    </source>
</evidence>
<keyword evidence="12" id="KW-1185">Reference proteome</keyword>
<comment type="similarity">
    <text evidence="2 9">Belongs to the Mediator complex subunit 19 family.</text>
</comment>
<gene>
    <name evidence="9" type="primary">MED19</name>
    <name evidence="11" type="ORF">KABA2_07S07128</name>
</gene>
<comment type="function">
    <text evidence="9">Component of the Mediator complex, a coactivator involved in the regulated transcription of nearly all RNA polymerase II-dependent genes. Mediator functions as a bridge to convey information from gene-specific regulatory proteins to the basal RNA polymerase II transcription machinery. Mediator is recruited to promoters by direct interactions with regulatory proteins and serves as a scaffold for the assembly of a functional preinitiation complex with RNA polymerase II and the general transcription factors.</text>
</comment>
<keyword evidence="7 9" id="KW-0539">Nucleus</keyword>
<dbReference type="AlphaFoldDB" id="A0A8H2VHS3"/>
<keyword evidence="4 9" id="KW-0805">Transcription regulation</keyword>
<name>A0A8H2VHS3_9SACH</name>
<proteinExistence type="inferred from homology"/>
<evidence type="ECO:0000256" key="9">
    <source>
        <dbReference type="RuleBase" id="RU364151"/>
    </source>
</evidence>
<dbReference type="Pfam" id="PF08633">
    <property type="entry name" value="Rox3"/>
    <property type="match status" value="1"/>
</dbReference>
<evidence type="ECO:0000313" key="11">
    <source>
        <dbReference type="EMBL" id="CAB4255904.1"/>
    </source>
</evidence>
<evidence type="ECO:0000256" key="5">
    <source>
        <dbReference type="ARBA" id="ARBA00023159"/>
    </source>
</evidence>
<evidence type="ECO:0000256" key="6">
    <source>
        <dbReference type="ARBA" id="ARBA00023163"/>
    </source>
</evidence>
<accession>A0A8H2VHS3</accession>
<evidence type="ECO:0000313" key="12">
    <source>
        <dbReference type="Proteomes" id="UP000644660"/>
    </source>
</evidence>
<evidence type="ECO:0000256" key="10">
    <source>
        <dbReference type="SAM" id="MobiDB-lite"/>
    </source>
</evidence>
<protein>
    <recommendedName>
        <fullName evidence="3 9">Mediator of RNA polymerase II transcription subunit 19</fullName>
    </recommendedName>
    <alternativeName>
        <fullName evidence="8 9">Mediator complex subunit 19</fullName>
    </alternativeName>
</protein>
<dbReference type="PANTHER" id="PTHR28270">
    <property type="entry name" value="MEDIATOR OF RNA POLYMERASE II TRANSCRIPTION SUBUNIT 19"/>
    <property type="match status" value="1"/>
</dbReference>
<evidence type="ECO:0000256" key="4">
    <source>
        <dbReference type="ARBA" id="ARBA00023015"/>
    </source>
</evidence>
<keyword evidence="6 9" id="KW-0804">Transcription</keyword>
<dbReference type="GO" id="GO:0006357">
    <property type="term" value="P:regulation of transcription by RNA polymerase II"/>
    <property type="evidence" value="ECO:0007669"/>
    <property type="project" value="InterPro"/>
</dbReference>
<comment type="subcellular location">
    <subcellularLocation>
        <location evidence="1 9">Nucleus</location>
    </subcellularLocation>
</comment>
<dbReference type="InterPro" id="IPR013942">
    <property type="entry name" value="Mediator_Med19_fun"/>
</dbReference>
<keyword evidence="5 9" id="KW-0010">Activator</keyword>
<dbReference type="Proteomes" id="UP000644660">
    <property type="component" value="Unassembled WGS sequence"/>
</dbReference>
<evidence type="ECO:0000256" key="2">
    <source>
        <dbReference type="ARBA" id="ARBA00009259"/>
    </source>
</evidence>